<evidence type="ECO:0000313" key="3">
    <source>
        <dbReference type="Proteomes" id="UP001459277"/>
    </source>
</evidence>
<name>A0AAW2CLX7_9ROSI</name>
<feature type="region of interest" description="Disordered" evidence="1">
    <location>
        <begin position="1"/>
        <end position="33"/>
    </location>
</feature>
<gene>
    <name evidence="2" type="ORF">SO802_018406</name>
</gene>
<evidence type="ECO:0000313" key="2">
    <source>
        <dbReference type="EMBL" id="KAK9998803.1"/>
    </source>
</evidence>
<dbReference type="EMBL" id="JAZDWU010000006">
    <property type="protein sequence ID" value="KAK9998803.1"/>
    <property type="molecule type" value="Genomic_DNA"/>
</dbReference>
<evidence type="ECO:0000256" key="1">
    <source>
        <dbReference type="SAM" id="MobiDB-lite"/>
    </source>
</evidence>
<reference evidence="2 3" key="1">
    <citation type="submission" date="2024-01" db="EMBL/GenBank/DDBJ databases">
        <title>A telomere-to-telomere, gap-free genome of sweet tea (Lithocarpus litseifolius).</title>
        <authorList>
            <person name="Zhou J."/>
        </authorList>
    </citation>
    <scope>NUCLEOTIDE SEQUENCE [LARGE SCALE GENOMIC DNA]</scope>
    <source>
        <strain evidence="2">Zhou-2022a</strain>
        <tissue evidence="2">Leaf</tissue>
    </source>
</reference>
<sequence length="84" mass="9600">MGPQLSADATEHCGNQATVEKGNPPTPTRPEDLADRCARHEPLLHRLCHRAPRLRQALPLIRRRLIFCSWFRIRSSLIVVLDSH</sequence>
<dbReference type="Proteomes" id="UP001459277">
    <property type="component" value="Unassembled WGS sequence"/>
</dbReference>
<comment type="caution">
    <text evidence="2">The sequence shown here is derived from an EMBL/GenBank/DDBJ whole genome shotgun (WGS) entry which is preliminary data.</text>
</comment>
<organism evidence="2 3">
    <name type="scientific">Lithocarpus litseifolius</name>
    <dbReference type="NCBI Taxonomy" id="425828"/>
    <lineage>
        <taxon>Eukaryota</taxon>
        <taxon>Viridiplantae</taxon>
        <taxon>Streptophyta</taxon>
        <taxon>Embryophyta</taxon>
        <taxon>Tracheophyta</taxon>
        <taxon>Spermatophyta</taxon>
        <taxon>Magnoliopsida</taxon>
        <taxon>eudicotyledons</taxon>
        <taxon>Gunneridae</taxon>
        <taxon>Pentapetalae</taxon>
        <taxon>rosids</taxon>
        <taxon>fabids</taxon>
        <taxon>Fagales</taxon>
        <taxon>Fagaceae</taxon>
        <taxon>Lithocarpus</taxon>
    </lineage>
</organism>
<keyword evidence="3" id="KW-1185">Reference proteome</keyword>
<dbReference type="AlphaFoldDB" id="A0AAW2CLX7"/>
<proteinExistence type="predicted"/>
<protein>
    <submittedName>
        <fullName evidence="2">Uncharacterized protein</fullName>
    </submittedName>
</protein>
<accession>A0AAW2CLX7</accession>